<protein>
    <submittedName>
        <fullName evidence="1">Uncharacterized protein</fullName>
    </submittedName>
</protein>
<dbReference type="Proteomes" id="UP001209878">
    <property type="component" value="Unassembled WGS sequence"/>
</dbReference>
<organism evidence="1 2">
    <name type="scientific">Ridgeia piscesae</name>
    <name type="common">Tubeworm</name>
    <dbReference type="NCBI Taxonomy" id="27915"/>
    <lineage>
        <taxon>Eukaryota</taxon>
        <taxon>Metazoa</taxon>
        <taxon>Spiralia</taxon>
        <taxon>Lophotrochozoa</taxon>
        <taxon>Annelida</taxon>
        <taxon>Polychaeta</taxon>
        <taxon>Sedentaria</taxon>
        <taxon>Canalipalpata</taxon>
        <taxon>Sabellida</taxon>
        <taxon>Siboglinidae</taxon>
        <taxon>Ridgeia</taxon>
    </lineage>
</organism>
<name>A0AAD9KS68_RIDPI</name>
<sequence length="98" mass="11289">MLLPAPCETENILRLQYTDLGVCKSKNHNHRYEVAYPTFLRYSVPCASLRHKFPFVERTATTTSTRETLRLGHWTMNSVDVPRCHDGRMLGPPTRTAK</sequence>
<evidence type="ECO:0000313" key="1">
    <source>
        <dbReference type="EMBL" id="KAK2176327.1"/>
    </source>
</evidence>
<dbReference type="EMBL" id="JAODUO010000669">
    <property type="protein sequence ID" value="KAK2176327.1"/>
    <property type="molecule type" value="Genomic_DNA"/>
</dbReference>
<keyword evidence="2" id="KW-1185">Reference proteome</keyword>
<proteinExistence type="predicted"/>
<gene>
    <name evidence="1" type="ORF">NP493_670g01002</name>
</gene>
<evidence type="ECO:0000313" key="2">
    <source>
        <dbReference type="Proteomes" id="UP001209878"/>
    </source>
</evidence>
<comment type="caution">
    <text evidence="1">The sequence shown here is derived from an EMBL/GenBank/DDBJ whole genome shotgun (WGS) entry which is preliminary data.</text>
</comment>
<reference evidence="1" key="1">
    <citation type="journal article" date="2023" name="Mol. Biol. Evol.">
        <title>Third-Generation Sequencing Reveals the Adaptive Role of the Epigenome in Three Deep-Sea Polychaetes.</title>
        <authorList>
            <person name="Perez M."/>
            <person name="Aroh O."/>
            <person name="Sun Y."/>
            <person name="Lan Y."/>
            <person name="Juniper S.K."/>
            <person name="Young C.R."/>
            <person name="Angers B."/>
            <person name="Qian P.Y."/>
        </authorList>
    </citation>
    <scope>NUCLEOTIDE SEQUENCE</scope>
    <source>
        <strain evidence="1">R07B-5</strain>
    </source>
</reference>
<dbReference type="AlphaFoldDB" id="A0AAD9KS68"/>
<accession>A0AAD9KS68</accession>